<evidence type="ECO:0000256" key="1">
    <source>
        <dbReference type="SAM" id="MobiDB-lite"/>
    </source>
</evidence>
<dbReference type="InterPro" id="IPR055730">
    <property type="entry name" value="P11_C"/>
</dbReference>
<dbReference type="AlphaFoldDB" id="A0A6C0C7A5"/>
<organism evidence="4">
    <name type="scientific">viral metagenome</name>
    <dbReference type="NCBI Taxonomy" id="1070528"/>
    <lineage>
        <taxon>unclassified sequences</taxon>
        <taxon>metagenomes</taxon>
        <taxon>organismal metagenomes</taxon>
    </lineage>
</organism>
<feature type="transmembrane region" description="Helical" evidence="2">
    <location>
        <begin position="7"/>
        <end position="26"/>
    </location>
</feature>
<dbReference type="Pfam" id="PF23983">
    <property type="entry name" value="P11_C"/>
    <property type="match status" value="1"/>
</dbReference>
<feature type="domain" description="Minor capsid protein P11 C-terminal conserved region" evidence="3">
    <location>
        <begin position="117"/>
        <end position="202"/>
    </location>
</feature>
<keyword evidence="2" id="KW-0472">Membrane</keyword>
<accession>A0A6C0C7A5</accession>
<feature type="region of interest" description="Disordered" evidence="1">
    <location>
        <begin position="37"/>
        <end position="80"/>
    </location>
</feature>
<keyword evidence="2" id="KW-1133">Transmembrane helix</keyword>
<protein>
    <recommendedName>
        <fullName evidence="3">Minor capsid protein P11 C-terminal conserved region domain-containing protein</fullName>
    </recommendedName>
</protein>
<feature type="compositionally biased region" description="Low complexity" evidence="1">
    <location>
        <begin position="39"/>
        <end position="80"/>
    </location>
</feature>
<proteinExistence type="predicted"/>
<reference evidence="4" key="1">
    <citation type="journal article" date="2020" name="Nature">
        <title>Giant virus diversity and host interactions through global metagenomics.</title>
        <authorList>
            <person name="Schulz F."/>
            <person name="Roux S."/>
            <person name="Paez-Espino D."/>
            <person name="Jungbluth S."/>
            <person name="Walsh D.A."/>
            <person name="Denef V.J."/>
            <person name="McMahon K.D."/>
            <person name="Konstantinidis K.T."/>
            <person name="Eloe-Fadrosh E.A."/>
            <person name="Kyrpides N.C."/>
            <person name="Woyke T."/>
        </authorList>
    </citation>
    <scope>NUCLEOTIDE SEQUENCE</scope>
    <source>
        <strain evidence="4">GVMAG-M-3300020187-37</strain>
    </source>
</reference>
<evidence type="ECO:0000259" key="3">
    <source>
        <dbReference type="Pfam" id="PF23983"/>
    </source>
</evidence>
<keyword evidence="2" id="KW-0812">Transmembrane</keyword>
<name>A0A6C0C7A5_9ZZZZ</name>
<evidence type="ECO:0000256" key="2">
    <source>
        <dbReference type="SAM" id="Phobius"/>
    </source>
</evidence>
<sequence>MNLSMDQICNVGGCVLIFVLLALLVLKPNGLMTLFEGQNNNSPKSNNNNNNNSVNNNNRANNNRSNNNRANNNRANNNSNVGKAKVMASLPLGDNEQFASVSGINTPARSCYPQNSLKPDDLLPKDKKNDVNDFNKNYPVSEGILKGVNFLEAGYQVGVNTVGQSLRNSNQQLRAEPPNPQVNVSPWQNTTIGPDLGRRPLEVGEDCYAAASNNSI</sequence>
<dbReference type="EMBL" id="MN739345">
    <property type="protein sequence ID" value="QHS99644.1"/>
    <property type="molecule type" value="Genomic_DNA"/>
</dbReference>
<evidence type="ECO:0000313" key="4">
    <source>
        <dbReference type="EMBL" id="QHS99644.1"/>
    </source>
</evidence>